<sequence>QSNFGFFRLRMNLTPSLPYKLPVNIRGISVSENLILNSIAWPKIPPLLPPRSINDTSDPAHSSFIILPKKGGGQWIVGDQLKVRIKMFDYHGHPKKYGGDFILARLHSPALDAGVAGQVLDHLNGTYSVVFPLLWEGSAQVEMTLVHPSEAVAVLHWLTYYQPDRLDYNTQFRSGSVRETTICNICLPPTQEPICDYTDVRTGEPWFCYKPKTLSCDHKITAVYLSISYRKRVMQTNIGCRSKFCTCTCAVRHLILCFFPQRRQPKSLHWNIRTCSSHCFNTTSAITECLKNKEIHMYGDSTIRQWFQYLLKKLDFQSSYPKSGPFFALDSENNIKVTFRCHGPPIRFSVSTIEMHYIANELNEVAGGPNTVIIIGIWAHVITFPVEMYIRRLMTIRKAVLRLLTRAPDTLIIIRTANPKDLARFEEIFASDWYIMQHDKVLRTIFKGINVHLVDAWEMTLAHWLPHNTHPEPPIISNMMNAVFSSICPGNSS</sequence>
<proteinExistence type="inferred from homology"/>
<dbReference type="InterPro" id="IPR014756">
    <property type="entry name" value="Ig_E-set"/>
</dbReference>
<dbReference type="Pfam" id="PF24536">
    <property type="entry name" value="NXPE4_C"/>
    <property type="match status" value="1"/>
</dbReference>
<keyword evidence="4" id="KW-1185">Reference proteome</keyword>
<name>A0A672HF74_SALFA</name>
<reference evidence="3" key="2">
    <citation type="submission" date="2025-08" db="UniProtKB">
        <authorList>
            <consortium name="Ensembl"/>
        </authorList>
    </citation>
    <scope>IDENTIFICATION</scope>
</reference>
<dbReference type="PANTHER" id="PTHR16165">
    <property type="entry name" value="NXPE FAMILY MEMBER"/>
    <property type="match status" value="1"/>
</dbReference>
<dbReference type="InterPro" id="IPR057106">
    <property type="entry name" value="NXPE4_C"/>
</dbReference>
<feature type="domain" description="NXPE C-terminal" evidence="2">
    <location>
        <begin position="270"/>
        <end position="488"/>
    </location>
</feature>
<evidence type="ECO:0000256" key="1">
    <source>
        <dbReference type="ARBA" id="ARBA00005431"/>
    </source>
</evidence>
<evidence type="ECO:0000259" key="2">
    <source>
        <dbReference type="Pfam" id="PF24536"/>
    </source>
</evidence>
<dbReference type="SUPFAM" id="SSF81296">
    <property type="entry name" value="E set domains"/>
    <property type="match status" value="1"/>
</dbReference>
<accession>A0A672HF74</accession>
<dbReference type="AlphaFoldDB" id="A0A672HF74"/>
<dbReference type="Ensembl" id="ENSSFAT00005028911.1">
    <property type="protein sequence ID" value="ENSSFAP00005027853.1"/>
    <property type="gene ID" value="ENSSFAG00005014196.1"/>
</dbReference>
<protein>
    <submittedName>
        <fullName evidence="3">Neurexophilin and PC-esterase domain family, member 3</fullName>
    </submittedName>
</protein>
<reference evidence="3" key="1">
    <citation type="submission" date="2019-06" db="EMBL/GenBank/DDBJ databases">
        <authorList>
            <consortium name="Wellcome Sanger Institute Data Sharing"/>
        </authorList>
    </citation>
    <scope>NUCLEOTIDE SEQUENCE [LARGE SCALE GENOMIC DNA]</scope>
</reference>
<dbReference type="GO" id="GO:0007399">
    <property type="term" value="P:nervous system development"/>
    <property type="evidence" value="ECO:0007669"/>
    <property type="project" value="UniProtKB-ARBA"/>
</dbReference>
<dbReference type="InterPro" id="IPR026845">
    <property type="entry name" value="NXPH/NXPE"/>
</dbReference>
<dbReference type="Proteomes" id="UP000472267">
    <property type="component" value="Chromosome 17"/>
</dbReference>
<comment type="similarity">
    <text evidence="1">Belongs to the NXPE family.</text>
</comment>
<reference evidence="3" key="3">
    <citation type="submission" date="2025-09" db="UniProtKB">
        <authorList>
            <consortium name="Ensembl"/>
        </authorList>
    </citation>
    <scope>IDENTIFICATION</scope>
</reference>
<organism evidence="3 4">
    <name type="scientific">Salarias fasciatus</name>
    <name type="common">Jewelled blenny</name>
    <name type="synonym">Blennius fasciatus</name>
    <dbReference type="NCBI Taxonomy" id="181472"/>
    <lineage>
        <taxon>Eukaryota</taxon>
        <taxon>Metazoa</taxon>
        <taxon>Chordata</taxon>
        <taxon>Craniata</taxon>
        <taxon>Vertebrata</taxon>
        <taxon>Euteleostomi</taxon>
        <taxon>Actinopterygii</taxon>
        <taxon>Neopterygii</taxon>
        <taxon>Teleostei</taxon>
        <taxon>Neoteleostei</taxon>
        <taxon>Acanthomorphata</taxon>
        <taxon>Ovalentaria</taxon>
        <taxon>Blenniimorphae</taxon>
        <taxon>Blenniiformes</taxon>
        <taxon>Blennioidei</taxon>
        <taxon>Blenniidae</taxon>
        <taxon>Salariinae</taxon>
        <taxon>Salarias</taxon>
    </lineage>
</organism>
<dbReference type="Pfam" id="PF06312">
    <property type="entry name" value="Neurexophilin"/>
    <property type="match status" value="1"/>
</dbReference>
<dbReference type="PANTHER" id="PTHR16165:SF9">
    <property type="entry name" value="NXPE FAMILY MEMBER 3"/>
    <property type="match status" value="1"/>
</dbReference>
<evidence type="ECO:0000313" key="4">
    <source>
        <dbReference type="Proteomes" id="UP000472267"/>
    </source>
</evidence>
<evidence type="ECO:0000313" key="3">
    <source>
        <dbReference type="Ensembl" id="ENSSFAP00005027853.1"/>
    </source>
</evidence>